<accession>F6FVT0</accession>
<dbReference type="HOGENOM" id="CLU_2436849_0_0_11"/>
<sequence>MEVHHEERDETMNQLWGPALEAELEYRRERAARSYGAPGPWTRLRARLATRRRDAVRRVEARPEATARRAAQIEGALDALRLERLARRAA</sequence>
<name>F6FVT0_ISOV2</name>
<reference evidence="1 2" key="1">
    <citation type="submission" date="2011-05" db="EMBL/GenBank/DDBJ databases">
        <title>Complete sequence of Isoptericola variabilis 225.</title>
        <authorList>
            <consortium name="US DOE Joint Genome Institute"/>
            <person name="Lucas S."/>
            <person name="Han J."/>
            <person name="Lapidus A."/>
            <person name="Cheng J.-F."/>
            <person name="Goodwin L."/>
            <person name="Pitluck S."/>
            <person name="Peters L."/>
            <person name="Mikhailova N."/>
            <person name="Zeytun A."/>
            <person name="Han C."/>
            <person name="Tapia R."/>
            <person name="Land M."/>
            <person name="Hauser L."/>
            <person name="Kyrpides N."/>
            <person name="Ivanova N."/>
            <person name="Pagani I."/>
            <person name="Siebers A."/>
            <person name="Allgaier M."/>
            <person name="Thelen M."/>
            <person name="Hugenholtz P."/>
            <person name="Gladden J."/>
            <person name="Woyke T."/>
        </authorList>
    </citation>
    <scope>NUCLEOTIDE SEQUENCE [LARGE SCALE GENOMIC DNA]</scope>
    <source>
        <strain evidence="2">225</strain>
    </source>
</reference>
<organism evidence="2">
    <name type="scientific">Isoptericola variabilis (strain 225)</name>
    <dbReference type="NCBI Taxonomy" id="743718"/>
    <lineage>
        <taxon>Bacteria</taxon>
        <taxon>Bacillati</taxon>
        <taxon>Actinomycetota</taxon>
        <taxon>Actinomycetes</taxon>
        <taxon>Micrococcales</taxon>
        <taxon>Promicromonosporaceae</taxon>
        <taxon>Isoptericola</taxon>
    </lineage>
</organism>
<dbReference type="KEGG" id="iva:Isova_2896"/>
<evidence type="ECO:0000313" key="2">
    <source>
        <dbReference type="Proteomes" id="UP000009236"/>
    </source>
</evidence>
<proteinExistence type="predicted"/>
<evidence type="ECO:0000313" key="1">
    <source>
        <dbReference type="EMBL" id="AEG45581.1"/>
    </source>
</evidence>
<keyword evidence="2" id="KW-1185">Reference proteome</keyword>
<dbReference type="STRING" id="743718.Isova_2896"/>
<dbReference type="AlphaFoldDB" id="F6FVT0"/>
<gene>
    <name evidence="1" type="ordered locus">Isova_2896</name>
</gene>
<dbReference type="Proteomes" id="UP000009236">
    <property type="component" value="Chromosome"/>
</dbReference>
<dbReference type="EMBL" id="CP002810">
    <property type="protein sequence ID" value="AEG45581.1"/>
    <property type="molecule type" value="Genomic_DNA"/>
</dbReference>
<protein>
    <submittedName>
        <fullName evidence="1">Uncharacterized protein</fullName>
    </submittedName>
</protein>